<feature type="transmembrane region" description="Helical" evidence="6">
    <location>
        <begin position="74"/>
        <end position="94"/>
    </location>
</feature>
<organism evidence="8 9">
    <name type="scientific">Meloidogyne enterolobii</name>
    <name type="common">Root-knot nematode worm</name>
    <name type="synonym">Meloidogyne mayaguensis</name>
    <dbReference type="NCBI Taxonomy" id="390850"/>
    <lineage>
        <taxon>Eukaryota</taxon>
        <taxon>Metazoa</taxon>
        <taxon>Ecdysozoa</taxon>
        <taxon>Nematoda</taxon>
        <taxon>Chromadorea</taxon>
        <taxon>Rhabditida</taxon>
        <taxon>Tylenchina</taxon>
        <taxon>Tylenchomorpha</taxon>
        <taxon>Tylenchoidea</taxon>
        <taxon>Meloidogynidae</taxon>
        <taxon>Meloidogyninae</taxon>
        <taxon>Meloidogyne</taxon>
    </lineage>
</organism>
<evidence type="ECO:0000256" key="1">
    <source>
        <dbReference type="ARBA" id="ARBA00004141"/>
    </source>
</evidence>
<comment type="subcellular location">
    <subcellularLocation>
        <location evidence="1">Membrane</location>
        <topology evidence="1">Multi-pass membrane protein</topology>
    </subcellularLocation>
</comment>
<dbReference type="AlphaFoldDB" id="A0A6V7XQQ1"/>
<keyword evidence="4 6" id="KW-0472">Membrane</keyword>
<reference evidence="8 9" key="1">
    <citation type="submission" date="2020-08" db="EMBL/GenBank/DDBJ databases">
        <authorList>
            <person name="Koutsovoulos G."/>
            <person name="Danchin GJ E."/>
        </authorList>
    </citation>
    <scope>NUCLEOTIDE SEQUENCE [LARGE SCALE GENOMIC DNA]</scope>
</reference>
<evidence type="ECO:0000313" key="9">
    <source>
        <dbReference type="Proteomes" id="UP000580250"/>
    </source>
</evidence>
<protein>
    <submittedName>
        <fullName evidence="8">Uncharacterized protein</fullName>
    </submittedName>
</protein>
<dbReference type="Proteomes" id="UP000580250">
    <property type="component" value="Unassembled WGS sequence"/>
</dbReference>
<keyword evidence="2 6" id="KW-0812">Transmembrane</keyword>
<evidence type="ECO:0000256" key="4">
    <source>
        <dbReference type="ARBA" id="ARBA00023136"/>
    </source>
</evidence>
<dbReference type="InterPro" id="IPR023271">
    <property type="entry name" value="Aquaporin-like"/>
</dbReference>
<evidence type="ECO:0000313" key="7">
    <source>
        <dbReference type="EMBL" id="CAD2178490.1"/>
    </source>
</evidence>
<dbReference type="EMBL" id="CAJEWN010000320">
    <property type="protein sequence ID" value="CAD2178490.1"/>
    <property type="molecule type" value="Genomic_DNA"/>
</dbReference>
<dbReference type="SUPFAM" id="SSF81338">
    <property type="entry name" value="Aquaporin-like"/>
    <property type="match status" value="1"/>
</dbReference>
<feature type="transmembrane region" description="Helical" evidence="6">
    <location>
        <begin position="40"/>
        <end position="62"/>
    </location>
</feature>
<evidence type="ECO:0000256" key="3">
    <source>
        <dbReference type="ARBA" id="ARBA00022989"/>
    </source>
</evidence>
<sequence length="107" mass="12246">MRKQQLSENYQNPMPSALAENPHIQGEQPFDPWSRIYVPWMAEFAGTMFFVLFSNMLGILLIGDNFKSGLLMTIGIYEGIILLFLLISFGQIYLCHFNPGKNKNSKI</sequence>
<dbReference type="Gene3D" id="1.20.1080.10">
    <property type="entry name" value="Glycerol uptake facilitator protein"/>
    <property type="match status" value="1"/>
</dbReference>
<evidence type="ECO:0000256" key="6">
    <source>
        <dbReference type="SAM" id="Phobius"/>
    </source>
</evidence>
<evidence type="ECO:0000313" key="8">
    <source>
        <dbReference type="EMBL" id="CAD2201650.1"/>
    </source>
</evidence>
<dbReference type="GO" id="GO:0016020">
    <property type="term" value="C:membrane"/>
    <property type="evidence" value="ECO:0007669"/>
    <property type="project" value="UniProtKB-SubCell"/>
</dbReference>
<gene>
    <name evidence="7" type="ORF">MENT_LOCUS30433</name>
    <name evidence="8" type="ORF">MENT_LOCUS55217</name>
</gene>
<dbReference type="EMBL" id="CAJEWN010002046">
    <property type="protein sequence ID" value="CAD2201650.1"/>
    <property type="molecule type" value="Genomic_DNA"/>
</dbReference>
<accession>A0A6V7XQQ1</accession>
<proteinExistence type="predicted"/>
<feature type="region of interest" description="Disordered" evidence="5">
    <location>
        <begin position="1"/>
        <end position="28"/>
    </location>
</feature>
<keyword evidence="3 6" id="KW-1133">Transmembrane helix</keyword>
<comment type="caution">
    <text evidence="8">The sequence shown here is derived from an EMBL/GenBank/DDBJ whole genome shotgun (WGS) entry which is preliminary data.</text>
</comment>
<evidence type="ECO:0000256" key="5">
    <source>
        <dbReference type="SAM" id="MobiDB-lite"/>
    </source>
</evidence>
<feature type="compositionally biased region" description="Polar residues" evidence="5">
    <location>
        <begin position="1"/>
        <end position="14"/>
    </location>
</feature>
<name>A0A6V7XQQ1_MELEN</name>
<evidence type="ECO:0000256" key="2">
    <source>
        <dbReference type="ARBA" id="ARBA00022692"/>
    </source>
</evidence>